<sequence>MIGVTSSQYAGFTFLRTFPLYREYVIGQIKASIDRGTPAIFWRDRFVVACGYNDEAKRIYYKDGIHDDVQELPYDEYGSPPYYHLQVLEEGMKLDPAAVYKESFLQAVYKWEEHELMLPREEYACGGEVYQAIIDALASGDYDADGAATTLEWLAATKRDLADYMAEVQQEWREAGKAAVHYRALAGLMERVSASESTALRIRLLQDAFQAESLAIRELSLLVREAAGNRFDYVGLR</sequence>
<name>A0A917GZH9_9BACL</name>
<proteinExistence type="predicted"/>
<gene>
    <name evidence="1" type="ORF">GCM10010918_15570</name>
</gene>
<comment type="caution">
    <text evidence="1">The sequence shown here is derived from an EMBL/GenBank/DDBJ whole genome shotgun (WGS) entry which is preliminary data.</text>
</comment>
<dbReference type="EMBL" id="BMHY01000002">
    <property type="protein sequence ID" value="GGG62697.1"/>
    <property type="molecule type" value="Genomic_DNA"/>
</dbReference>
<dbReference type="AlphaFoldDB" id="A0A917GZH9"/>
<accession>A0A917GZH9</accession>
<evidence type="ECO:0000313" key="2">
    <source>
        <dbReference type="Proteomes" id="UP000600247"/>
    </source>
</evidence>
<organism evidence="1 2">
    <name type="scientific">Paenibacillus radicis</name>
    <name type="common">ex Gao et al. 2016</name>
    <dbReference type="NCBI Taxonomy" id="1737354"/>
    <lineage>
        <taxon>Bacteria</taxon>
        <taxon>Bacillati</taxon>
        <taxon>Bacillota</taxon>
        <taxon>Bacilli</taxon>
        <taxon>Bacillales</taxon>
        <taxon>Paenibacillaceae</taxon>
        <taxon>Paenibacillus</taxon>
    </lineage>
</organism>
<protein>
    <submittedName>
        <fullName evidence="1">Uncharacterized protein</fullName>
    </submittedName>
</protein>
<keyword evidence="2" id="KW-1185">Reference proteome</keyword>
<dbReference type="Proteomes" id="UP000600247">
    <property type="component" value="Unassembled WGS sequence"/>
</dbReference>
<dbReference type="RefSeq" id="WP_188888345.1">
    <property type="nucleotide sequence ID" value="NZ_BMHY01000002.1"/>
</dbReference>
<evidence type="ECO:0000313" key="1">
    <source>
        <dbReference type="EMBL" id="GGG62697.1"/>
    </source>
</evidence>
<reference evidence="1 2" key="1">
    <citation type="journal article" date="2014" name="Int. J. Syst. Evol. Microbiol.">
        <title>Complete genome sequence of Corynebacterium casei LMG S-19264T (=DSM 44701T), isolated from a smear-ripened cheese.</title>
        <authorList>
            <consortium name="US DOE Joint Genome Institute (JGI-PGF)"/>
            <person name="Walter F."/>
            <person name="Albersmeier A."/>
            <person name="Kalinowski J."/>
            <person name="Ruckert C."/>
        </authorList>
    </citation>
    <scope>NUCLEOTIDE SEQUENCE [LARGE SCALE GENOMIC DNA]</scope>
    <source>
        <strain evidence="1 2">CGMCC 1.15286</strain>
    </source>
</reference>